<evidence type="ECO:0000256" key="9">
    <source>
        <dbReference type="RuleBase" id="RU003785"/>
    </source>
</evidence>
<dbReference type="InterPro" id="IPR018022">
    <property type="entry name" value="IPT"/>
</dbReference>
<comment type="cofactor">
    <cofactor evidence="1 6">
        <name>Mg(2+)</name>
        <dbReference type="ChEBI" id="CHEBI:18420"/>
    </cofactor>
</comment>
<dbReference type="PANTHER" id="PTHR11088">
    <property type="entry name" value="TRNA DIMETHYLALLYLTRANSFERASE"/>
    <property type="match status" value="1"/>
</dbReference>
<sequence length="312" mass="35395">MNDLPILCLAGPTASGKSATTHTLAQYWPIEVIVMDSATIYRGMDIGTAKPSAQEQAAIPHHLLDIRDPAESYSAAEFASDASRLIQGIQARGRYPVLCGGTMLYYKALREGLNDLPQADPVIRRQLDERAQEIGWPAMHEELRRIDPDTAARLAPRDSQRIQRALEIFHISGKTMSDWLQEKAQPQEKSHHYITLSLEPQDRAWLHRRIATRYRDMIEQGLLQEVEKLHQRSDLHPGLTSIRCVGYRQLWAYLDGEVSLEQAVEQAIAATRQLAKRQLTWLRSEPGRLQFNCQDPQAAEHVVAAARHYWPA</sequence>
<keyword evidence="6 7" id="KW-0819">tRNA processing</keyword>
<dbReference type="NCBIfam" id="TIGR00174">
    <property type="entry name" value="miaA"/>
    <property type="match status" value="1"/>
</dbReference>
<comment type="catalytic activity">
    <reaction evidence="6 7">
        <text>adenosine(37) in tRNA + dimethylallyl diphosphate = N(6)-dimethylallyladenosine(37) in tRNA + diphosphate</text>
        <dbReference type="Rhea" id="RHEA:26482"/>
        <dbReference type="Rhea" id="RHEA-COMP:10162"/>
        <dbReference type="Rhea" id="RHEA-COMP:10375"/>
        <dbReference type="ChEBI" id="CHEBI:33019"/>
        <dbReference type="ChEBI" id="CHEBI:57623"/>
        <dbReference type="ChEBI" id="CHEBI:74411"/>
        <dbReference type="ChEBI" id="CHEBI:74415"/>
        <dbReference type="EC" id="2.5.1.75"/>
    </reaction>
</comment>
<organism evidence="10 11">
    <name type="scientific">Alcaligenes ammonioxydans</name>
    <dbReference type="NCBI Taxonomy" id="2582914"/>
    <lineage>
        <taxon>Bacteria</taxon>
        <taxon>Pseudomonadati</taxon>
        <taxon>Pseudomonadota</taxon>
        <taxon>Betaproteobacteria</taxon>
        <taxon>Burkholderiales</taxon>
        <taxon>Alcaligenaceae</taxon>
        <taxon>Alcaligenes</taxon>
    </lineage>
</organism>
<dbReference type="EMBL" id="CP049362">
    <property type="protein sequence ID" value="QXX78246.1"/>
    <property type="molecule type" value="Genomic_DNA"/>
</dbReference>
<dbReference type="PANTHER" id="PTHR11088:SF60">
    <property type="entry name" value="TRNA DIMETHYLALLYLTRANSFERASE"/>
    <property type="match status" value="1"/>
</dbReference>
<name>A0ABX8SQF1_9BURK</name>
<evidence type="ECO:0000256" key="5">
    <source>
        <dbReference type="ARBA" id="ARBA00022842"/>
    </source>
</evidence>
<comment type="similarity">
    <text evidence="6 9">Belongs to the IPP transferase family.</text>
</comment>
<dbReference type="InterPro" id="IPR039657">
    <property type="entry name" value="Dimethylallyltransferase"/>
</dbReference>
<evidence type="ECO:0000256" key="4">
    <source>
        <dbReference type="ARBA" id="ARBA00022840"/>
    </source>
</evidence>
<dbReference type="GO" id="GO:0052381">
    <property type="term" value="F:tRNA dimethylallyltransferase activity"/>
    <property type="evidence" value="ECO:0007669"/>
    <property type="project" value="UniProtKB-EC"/>
</dbReference>
<feature type="region of interest" description="Interaction with substrate tRNA" evidence="6">
    <location>
        <begin position="243"/>
        <end position="248"/>
    </location>
</feature>
<evidence type="ECO:0000313" key="10">
    <source>
        <dbReference type="EMBL" id="QXX78246.1"/>
    </source>
</evidence>
<keyword evidence="2 6" id="KW-0808">Transferase</keyword>
<comment type="function">
    <text evidence="6 8">Catalyzes the transfer of a dimethylallyl group onto the adenine at position 37 in tRNAs that read codons beginning with uridine, leading to the formation of N6-(dimethylallyl)adenosine (i(6)A).</text>
</comment>
<comment type="subunit">
    <text evidence="6">Monomer.</text>
</comment>
<keyword evidence="11" id="KW-1185">Reference proteome</keyword>
<reference evidence="10 11" key="1">
    <citation type="submission" date="2020-02" db="EMBL/GenBank/DDBJ databases">
        <title>Partial ammonium oxidation to N2 by heterotrophic bacteria.</title>
        <authorList>
            <person name="Wu M."/>
        </authorList>
    </citation>
    <scope>NUCLEOTIDE SEQUENCE [LARGE SCALE GENOMIC DNA]</scope>
    <source>
        <strain evidence="10 11">HO-1</strain>
    </source>
</reference>
<feature type="binding site" evidence="6">
    <location>
        <begin position="13"/>
        <end position="18"/>
    </location>
    <ligand>
        <name>substrate</name>
    </ligand>
</feature>
<evidence type="ECO:0000256" key="2">
    <source>
        <dbReference type="ARBA" id="ARBA00022679"/>
    </source>
</evidence>
<evidence type="ECO:0000256" key="3">
    <source>
        <dbReference type="ARBA" id="ARBA00022741"/>
    </source>
</evidence>
<feature type="region of interest" description="Interaction with substrate tRNA" evidence="6">
    <location>
        <begin position="160"/>
        <end position="164"/>
    </location>
</feature>
<evidence type="ECO:0000256" key="1">
    <source>
        <dbReference type="ARBA" id="ARBA00001946"/>
    </source>
</evidence>
<feature type="site" description="Interaction with substrate tRNA" evidence="6">
    <location>
        <position position="102"/>
    </location>
</feature>
<comment type="caution">
    <text evidence="6">Lacks conserved residue(s) required for the propagation of feature annotation.</text>
</comment>
<proteinExistence type="inferred from homology"/>
<keyword evidence="4 6" id="KW-0067">ATP-binding</keyword>
<evidence type="ECO:0000256" key="8">
    <source>
        <dbReference type="RuleBase" id="RU003784"/>
    </source>
</evidence>
<protein>
    <recommendedName>
        <fullName evidence="6">tRNA dimethylallyltransferase</fullName>
        <ecNumber evidence="6">2.5.1.75</ecNumber>
    </recommendedName>
    <alternativeName>
        <fullName evidence="6">Dimethylallyl diphosphate:tRNA dimethylallyltransferase</fullName>
        <shortName evidence="6">DMAPP:tRNA dimethylallyltransferase</shortName>
        <shortName evidence="6">DMATase</shortName>
    </alternativeName>
    <alternativeName>
        <fullName evidence="6">Isopentenyl-diphosphate:tRNA isopentenyltransferase</fullName>
        <shortName evidence="6">IPP transferase</shortName>
        <shortName evidence="6">IPPT</shortName>
        <shortName evidence="6">IPTase</shortName>
    </alternativeName>
</protein>
<dbReference type="RefSeq" id="WP_219235725.1">
    <property type="nucleotide sequence ID" value="NZ_CP049362.1"/>
</dbReference>
<keyword evidence="5 6" id="KW-0460">Magnesium</keyword>
<evidence type="ECO:0000256" key="6">
    <source>
        <dbReference type="HAMAP-Rule" id="MF_00185"/>
    </source>
</evidence>
<dbReference type="Proteomes" id="UP000826050">
    <property type="component" value="Chromosome"/>
</dbReference>
<keyword evidence="3 6" id="KW-0547">Nucleotide-binding</keyword>
<gene>
    <name evidence="6 10" type="primary">miaA</name>
    <name evidence="10" type="ORF">FE795_03925</name>
</gene>
<feature type="binding site" evidence="6">
    <location>
        <begin position="11"/>
        <end position="18"/>
    </location>
    <ligand>
        <name>ATP</name>
        <dbReference type="ChEBI" id="CHEBI:30616"/>
    </ligand>
</feature>
<dbReference type="Pfam" id="PF01715">
    <property type="entry name" value="IPPT"/>
    <property type="match status" value="1"/>
</dbReference>
<feature type="region of interest" description="Interaction with substrate tRNA" evidence="6">
    <location>
        <begin position="36"/>
        <end position="39"/>
    </location>
</feature>
<evidence type="ECO:0000313" key="11">
    <source>
        <dbReference type="Proteomes" id="UP000826050"/>
    </source>
</evidence>
<dbReference type="HAMAP" id="MF_00185">
    <property type="entry name" value="IPP_trans"/>
    <property type="match status" value="1"/>
</dbReference>
<evidence type="ECO:0000256" key="7">
    <source>
        <dbReference type="RuleBase" id="RU003783"/>
    </source>
</evidence>
<feature type="site" description="Interaction with substrate tRNA" evidence="6">
    <location>
        <position position="124"/>
    </location>
</feature>
<dbReference type="EC" id="2.5.1.75" evidence="6"/>
<accession>A0ABX8SQF1</accession>